<keyword evidence="2" id="KW-1185">Reference proteome</keyword>
<reference evidence="1 2" key="1">
    <citation type="submission" date="2020-07" db="EMBL/GenBank/DDBJ databases">
        <title>Genomic Encyclopedia of Type Strains, Phase IV (KMG-IV): sequencing the most valuable type-strain genomes for metagenomic binning, comparative biology and taxonomic classification.</title>
        <authorList>
            <person name="Goeker M."/>
        </authorList>
    </citation>
    <scope>NUCLEOTIDE SEQUENCE [LARGE SCALE GENOMIC DNA]</scope>
    <source>
        <strain evidence="1 2">DSM 45533</strain>
    </source>
</reference>
<comment type="caution">
    <text evidence="1">The sequence shown here is derived from an EMBL/GenBank/DDBJ whole genome shotgun (WGS) entry which is preliminary data.</text>
</comment>
<evidence type="ECO:0000313" key="2">
    <source>
        <dbReference type="Proteomes" id="UP000530928"/>
    </source>
</evidence>
<evidence type="ECO:0000313" key="1">
    <source>
        <dbReference type="EMBL" id="MBA2892375.1"/>
    </source>
</evidence>
<organism evidence="1 2">
    <name type="scientific">Nonomuraea soli</name>
    <dbReference type="NCBI Taxonomy" id="1032476"/>
    <lineage>
        <taxon>Bacteria</taxon>
        <taxon>Bacillati</taxon>
        <taxon>Actinomycetota</taxon>
        <taxon>Actinomycetes</taxon>
        <taxon>Streptosporangiales</taxon>
        <taxon>Streptosporangiaceae</taxon>
        <taxon>Nonomuraea</taxon>
    </lineage>
</organism>
<gene>
    <name evidence="1" type="ORF">HNR30_003716</name>
</gene>
<sequence length="244" mass="27025">MRLLPWPRSTAFHAALTTQIPGIHLMADGRVWFRFGGPACTLTSARAARAAALSEVYNTARACTSGTTPADVYTAQQQLVLDLASWRDAEEYPGLRIKAHISLTVTPDNARRADSYDESLRAAHLEQTLAAERLSCLTQIALANVRQARVWWFEQHLAQGELLKSWESFDAVIRPMINDNTDDAAHRFAQVLATAAQRTLEDPDKAKDIQLIAHVLLTTVGWRDLADELTAEYIAQTSNGDMPT</sequence>
<dbReference type="AlphaFoldDB" id="A0A7W0HQY6"/>
<dbReference type="RefSeq" id="WP_181611063.1">
    <property type="nucleotide sequence ID" value="NZ_BAABAM010000002.1"/>
</dbReference>
<name>A0A7W0HQY6_9ACTN</name>
<dbReference type="Proteomes" id="UP000530928">
    <property type="component" value="Unassembled WGS sequence"/>
</dbReference>
<dbReference type="EMBL" id="JACDUR010000003">
    <property type="protein sequence ID" value="MBA2892375.1"/>
    <property type="molecule type" value="Genomic_DNA"/>
</dbReference>
<accession>A0A7W0HQY6</accession>
<protein>
    <submittedName>
        <fullName evidence="1">Uncharacterized protein</fullName>
    </submittedName>
</protein>
<proteinExistence type="predicted"/>